<reference evidence="7" key="1">
    <citation type="submission" date="2016-10" db="EMBL/GenBank/DDBJ databases">
        <authorList>
            <person name="Varghese N."/>
            <person name="Submissions S."/>
        </authorList>
    </citation>
    <scope>NUCLEOTIDE SEQUENCE [LARGE SCALE GENOMIC DNA]</scope>
    <source>
        <strain evidence="7">CGMCC 1.7655</strain>
    </source>
</reference>
<keyword evidence="2 4" id="KW-0442">Lipid degradation</keyword>
<dbReference type="PROSITE" id="PS51635">
    <property type="entry name" value="PNPLA"/>
    <property type="match status" value="1"/>
</dbReference>
<sequence length="398" mass="41982">MSDGRGPAGAQTRRAVAAVTLALVLALPGCGVVPIRLAPAVPAAAQLQAEPPGYARIRAFGDELGPSGASSDDLGRAALARLQSSEPIDLLALSGGADAGAFGAGVLKGWTQRGDRPEFDYVTGVSTGALIAALAFLGPRYDDALERFYTRTTASDVFILRPLAALAGAPSIGDSAPLRNQINRIVTPRMVAEIAAERRKGRMLLIGTTNLDAQRQVIWDIGRIAASGQPDRVQLIRDILLASASVPGAFPPVTIDVVADGRHYQELHVDGGVTRGVFAYPPGLRLPPPKGPRRMWVIRNSKLAAEYEPTRQGVVSIAERSLTTLIKHQSVGNIADMQAQARRDGFGFNVTAVPPNLALPPYKPFDAAYMNTLFQAGLATGRSAHGWADDAGPLMGQH</sequence>
<name>A0A1G9ETH7_9RHOB</name>
<protein>
    <submittedName>
        <fullName evidence="6">Patatin-like phospholipase</fullName>
    </submittedName>
</protein>
<dbReference type="InterPro" id="IPR002641">
    <property type="entry name" value="PNPLA_dom"/>
</dbReference>
<evidence type="ECO:0000259" key="5">
    <source>
        <dbReference type="PROSITE" id="PS51635"/>
    </source>
</evidence>
<evidence type="ECO:0000256" key="3">
    <source>
        <dbReference type="ARBA" id="ARBA00023098"/>
    </source>
</evidence>
<dbReference type="PANTHER" id="PTHR14226:SF74">
    <property type="entry name" value="BLR4684 PROTEIN"/>
    <property type="match status" value="1"/>
</dbReference>
<dbReference type="GO" id="GO:0016787">
    <property type="term" value="F:hydrolase activity"/>
    <property type="evidence" value="ECO:0007669"/>
    <property type="project" value="UniProtKB-UniRule"/>
</dbReference>
<dbReference type="Proteomes" id="UP000199555">
    <property type="component" value="Unassembled WGS sequence"/>
</dbReference>
<feature type="short sequence motif" description="DGA/G" evidence="4">
    <location>
        <begin position="270"/>
        <end position="272"/>
    </location>
</feature>
<feature type="domain" description="PNPLA" evidence="5">
    <location>
        <begin position="91"/>
        <end position="286"/>
    </location>
</feature>
<dbReference type="PANTHER" id="PTHR14226">
    <property type="entry name" value="NEUROPATHY TARGET ESTERASE/SWISS CHEESE D.MELANOGASTER"/>
    <property type="match status" value="1"/>
</dbReference>
<dbReference type="STRING" id="525640.SAMN04487971_103124"/>
<dbReference type="AlphaFoldDB" id="A0A1G9ETH7"/>
<accession>A0A1G9ETH7</accession>
<dbReference type="InterPro" id="IPR016035">
    <property type="entry name" value="Acyl_Trfase/lysoPLipase"/>
</dbReference>
<feature type="short sequence motif" description="GXSXG" evidence="4">
    <location>
        <begin position="124"/>
        <end position="128"/>
    </location>
</feature>
<dbReference type="InterPro" id="IPR050301">
    <property type="entry name" value="NTE"/>
</dbReference>
<feature type="active site" description="Proton acceptor" evidence="4">
    <location>
        <position position="270"/>
    </location>
</feature>
<proteinExistence type="predicted"/>
<evidence type="ECO:0000256" key="2">
    <source>
        <dbReference type="ARBA" id="ARBA00022963"/>
    </source>
</evidence>
<dbReference type="EMBL" id="FNGE01000003">
    <property type="protein sequence ID" value="SDK79456.1"/>
    <property type="molecule type" value="Genomic_DNA"/>
</dbReference>
<evidence type="ECO:0000313" key="7">
    <source>
        <dbReference type="Proteomes" id="UP000199555"/>
    </source>
</evidence>
<gene>
    <name evidence="6" type="ORF">SAMN04487971_103124</name>
</gene>
<organism evidence="6 7">
    <name type="scientific">Paracoccus chinensis</name>
    <dbReference type="NCBI Taxonomy" id="525640"/>
    <lineage>
        <taxon>Bacteria</taxon>
        <taxon>Pseudomonadati</taxon>
        <taxon>Pseudomonadota</taxon>
        <taxon>Alphaproteobacteria</taxon>
        <taxon>Rhodobacterales</taxon>
        <taxon>Paracoccaceae</taxon>
        <taxon>Paracoccus</taxon>
    </lineage>
</organism>
<evidence type="ECO:0000256" key="4">
    <source>
        <dbReference type="PROSITE-ProRule" id="PRU01161"/>
    </source>
</evidence>
<dbReference type="RefSeq" id="WP_090753341.1">
    <property type="nucleotide sequence ID" value="NZ_FNGE01000003.1"/>
</dbReference>
<dbReference type="Pfam" id="PF01734">
    <property type="entry name" value="Patatin"/>
    <property type="match status" value="1"/>
</dbReference>
<evidence type="ECO:0000256" key="1">
    <source>
        <dbReference type="ARBA" id="ARBA00022801"/>
    </source>
</evidence>
<keyword evidence="3 4" id="KW-0443">Lipid metabolism</keyword>
<evidence type="ECO:0000313" key="6">
    <source>
        <dbReference type="EMBL" id="SDK79456.1"/>
    </source>
</evidence>
<dbReference type="Gene3D" id="3.40.1090.10">
    <property type="entry name" value="Cytosolic phospholipase A2 catalytic domain"/>
    <property type="match status" value="1"/>
</dbReference>
<dbReference type="OrthoDB" id="323481at2"/>
<keyword evidence="1 4" id="KW-0378">Hydrolase</keyword>
<keyword evidence="7" id="KW-1185">Reference proteome</keyword>
<feature type="active site" description="Nucleophile" evidence="4">
    <location>
        <position position="126"/>
    </location>
</feature>
<dbReference type="SUPFAM" id="SSF52151">
    <property type="entry name" value="FabD/lysophospholipase-like"/>
    <property type="match status" value="1"/>
</dbReference>
<dbReference type="GO" id="GO:0016042">
    <property type="term" value="P:lipid catabolic process"/>
    <property type="evidence" value="ECO:0007669"/>
    <property type="project" value="UniProtKB-UniRule"/>
</dbReference>
<comment type="caution">
    <text evidence="4">Lacks conserved residue(s) required for the propagation of feature annotation.</text>
</comment>